<proteinExistence type="inferred from homology"/>
<dbReference type="InterPro" id="IPR003918">
    <property type="entry name" value="NADH_UbQ_OxRdtase"/>
</dbReference>
<feature type="transmembrane region" description="Helical" evidence="8">
    <location>
        <begin position="211"/>
        <end position="235"/>
    </location>
</feature>
<evidence type="ECO:0000256" key="8">
    <source>
        <dbReference type="SAM" id="Phobius"/>
    </source>
</evidence>
<dbReference type="RefSeq" id="WP_344894097.1">
    <property type="nucleotide sequence ID" value="NZ_BAABAS010000005.1"/>
</dbReference>
<reference evidence="11" key="1">
    <citation type="journal article" date="2019" name="Int. J. Syst. Evol. Microbiol.">
        <title>The Global Catalogue of Microorganisms (GCM) 10K type strain sequencing project: providing services to taxonomists for standard genome sequencing and annotation.</title>
        <authorList>
            <consortium name="The Broad Institute Genomics Platform"/>
            <consortium name="The Broad Institute Genome Sequencing Center for Infectious Disease"/>
            <person name="Wu L."/>
            <person name="Ma J."/>
        </authorList>
    </citation>
    <scope>NUCLEOTIDE SEQUENCE [LARGE SCALE GENOMIC DNA]</scope>
    <source>
        <strain evidence="11">JCM 17440</strain>
    </source>
</reference>
<keyword evidence="11" id="KW-1185">Reference proteome</keyword>
<keyword evidence="6 8" id="KW-0472">Membrane</keyword>
<evidence type="ECO:0000256" key="3">
    <source>
        <dbReference type="ARBA" id="ARBA00022475"/>
    </source>
</evidence>
<evidence type="ECO:0000256" key="6">
    <source>
        <dbReference type="ARBA" id="ARBA00023136"/>
    </source>
</evidence>
<evidence type="ECO:0000259" key="9">
    <source>
        <dbReference type="Pfam" id="PF00361"/>
    </source>
</evidence>
<dbReference type="Proteomes" id="UP001501710">
    <property type="component" value="Unassembled WGS sequence"/>
</dbReference>
<dbReference type="PANTHER" id="PTHR42703:SF1">
    <property type="entry name" value="NA(+)_H(+) ANTIPORTER SUBUNIT D1"/>
    <property type="match status" value="1"/>
</dbReference>
<feature type="transmembrane region" description="Helical" evidence="8">
    <location>
        <begin position="330"/>
        <end position="351"/>
    </location>
</feature>
<sequence length="510" mass="53519">MNVLVPLPFVLPLLGAALAMISRRRETWLRVLGPLVVAGVVAASGVLLAVLATDDARDGVAAVQMGGWAAPLGITLVADRLSVLLLVVSGAVLLAIMLHAVGEGAGGLGRHEPGVFYPTYLTLTAGVCLLFLAGDLFNLFVAFEVMLASSYVLMTLTPTAERMRAGMTYTVVSLTSSILFLTALGLVYAAAGTVNLADLSLRVQELPQGTRSALGMLFLVVFGIKGAIVPMHLWLPDSYPAALTKVTAVFAALLTKAAVYALIRVQTLLFPRDHASWVMLVLAAATMLVGTLGALTHDDIHRVFSFTLVGHIGYMLFGLGLFSVAGLTGAILYLVHHIVVQATLFLVSDLMQGRTGETSLRRLGGLASLSSFISVLFLVPALSVSGVPPTSGFVAKLALFQAGLGEGRSLAYAVTGVAVLASLLTLMAMARIWTLGFWRARPADAAEPPTEESYTRGGVQVMRSVTAVLVVGGLLITVFAGPLSSWSHRAATDLLDPSAYRRAVLDGAAR</sequence>
<feature type="transmembrane region" description="Helical" evidence="8">
    <location>
        <begin position="363"/>
        <end position="383"/>
    </location>
</feature>
<feature type="domain" description="NADH:quinone oxidoreductase/Mrp antiporter transmembrane" evidence="9">
    <location>
        <begin position="133"/>
        <end position="414"/>
    </location>
</feature>
<accession>A0ABP8BXX9</accession>
<dbReference type="Pfam" id="PF00361">
    <property type="entry name" value="Proton_antipo_M"/>
    <property type="match status" value="1"/>
</dbReference>
<comment type="caution">
    <text evidence="10">The sequence shown here is derived from an EMBL/GenBank/DDBJ whole genome shotgun (WGS) entry which is preliminary data.</text>
</comment>
<organism evidence="10 11">
    <name type="scientific">Actinomadura meridiana</name>
    <dbReference type="NCBI Taxonomy" id="559626"/>
    <lineage>
        <taxon>Bacteria</taxon>
        <taxon>Bacillati</taxon>
        <taxon>Actinomycetota</taxon>
        <taxon>Actinomycetes</taxon>
        <taxon>Streptosporangiales</taxon>
        <taxon>Thermomonosporaceae</taxon>
        <taxon>Actinomadura</taxon>
    </lineage>
</organism>
<feature type="transmembrane region" description="Helical" evidence="8">
    <location>
        <begin position="275"/>
        <end position="296"/>
    </location>
</feature>
<protein>
    <submittedName>
        <fullName evidence="10">Na+/H+ antiporter subunit D</fullName>
    </submittedName>
</protein>
<keyword evidence="4 7" id="KW-0812">Transmembrane</keyword>
<dbReference type="InterPro" id="IPR050586">
    <property type="entry name" value="CPA3_Na-H_Antiporter_D"/>
</dbReference>
<feature type="transmembrane region" description="Helical" evidence="8">
    <location>
        <begin position="29"/>
        <end position="52"/>
    </location>
</feature>
<keyword evidence="5 8" id="KW-1133">Transmembrane helix</keyword>
<feature type="transmembrane region" description="Helical" evidence="8">
    <location>
        <begin position="303"/>
        <end position="324"/>
    </location>
</feature>
<feature type="transmembrane region" description="Helical" evidence="8">
    <location>
        <begin position="242"/>
        <end position="263"/>
    </location>
</feature>
<dbReference type="EMBL" id="BAABAS010000005">
    <property type="protein sequence ID" value="GAA4229694.1"/>
    <property type="molecule type" value="Genomic_DNA"/>
</dbReference>
<feature type="transmembrane region" description="Helical" evidence="8">
    <location>
        <begin position="59"/>
        <end position="77"/>
    </location>
</feature>
<feature type="transmembrane region" description="Helical" evidence="8">
    <location>
        <begin position="465"/>
        <end position="486"/>
    </location>
</feature>
<comment type="subcellular location">
    <subcellularLocation>
        <location evidence="1">Cell membrane</location>
        <topology evidence="1">Multi-pass membrane protein</topology>
    </subcellularLocation>
    <subcellularLocation>
        <location evidence="7">Membrane</location>
        <topology evidence="7">Multi-pass membrane protein</topology>
    </subcellularLocation>
</comment>
<feature type="transmembrane region" description="Helical" evidence="8">
    <location>
        <begin position="169"/>
        <end position="191"/>
    </location>
</feature>
<dbReference type="PRINTS" id="PR01437">
    <property type="entry name" value="NUOXDRDTASE4"/>
</dbReference>
<name>A0ABP8BXX9_9ACTN</name>
<comment type="similarity">
    <text evidence="2">Belongs to the CPA3 antiporters (TC 2.A.63) subunit D family.</text>
</comment>
<evidence type="ECO:0000256" key="2">
    <source>
        <dbReference type="ARBA" id="ARBA00005346"/>
    </source>
</evidence>
<feature type="transmembrane region" description="Helical" evidence="8">
    <location>
        <begin position="114"/>
        <end position="133"/>
    </location>
</feature>
<evidence type="ECO:0000256" key="7">
    <source>
        <dbReference type="RuleBase" id="RU000320"/>
    </source>
</evidence>
<feature type="transmembrane region" description="Helical" evidence="8">
    <location>
        <begin position="83"/>
        <end position="102"/>
    </location>
</feature>
<dbReference type="PANTHER" id="PTHR42703">
    <property type="entry name" value="NADH DEHYDROGENASE"/>
    <property type="match status" value="1"/>
</dbReference>
<evidence type="ECO:0000313" key="10">
    <source>
        <dbReference type="EMBL" id="GAA4229694.1"/>
    </source>
</evidence>
<evidence type="ECO:0000313" key="11">
    <source>
        <dbReference type="Proteomes" id="UP001501710"/>
    </source>
</evidence>
<evidence type="ECO:0000256" key="4">
    <source>
        <dbReference type="ARBA" id="ARBA00022692"/>
    </source>
</evidence>
<gene>
    <name evidence="10" type="ORF">GCM10022254_22710</name>
</gene>
<dbReference type="NCBIfam" id="NF009308">
    <property type="entry name" value="PRK12665.1"/>
    <property type="match status" value="1"/>
</dbReference>
<evidence type="ECO:0000256" key="5">
    <source>
        <dbReference type="ARBA" id="ARBA00022989"/>
    </source>
</evidence>
<evidence type="ECO:0000256" key="1">
    <source>
        <dbReference type="ARBA" id="ARBA00004651"/>
    </source>
</evidence>
<feature type="transmembrane region" description="Helical" evidence="8">
    <location>
        <begin position="410"/>
        <end position="433"/>
    </location>
</feature>
<dbReference type="InterPro" id="IPR001750">
    <property type="entry name" value="ND/Mrp_TM"/>
</dbReference>
<keyword evidence="3" id="KW-1003">Cell membrane</keyword>